<dbReference type="AlphaFoldDB" id="A0A1J5PYU3"/>
<dbReference type="EMBL" id="MLJW01005091">
    <property type="protein sequence ID" value="OIQ68813.1"/>
    <property type="molecule type" value="Genomic_DNA"/>
</dbReference>
<evidence type="ECO:0000256" key="1">
    <source>
        <dbReference type="SAM" id="MobiDB-lite"/>
    </source>
</evidence>
<accession>A0A1J5PYU3</accession>
<comment type="caution">
    <text evidence="2">The sequence shown here is derived from an EMBL/GenBank/DDBJ whole genome shotgun (WGS) entry which is preliminary data.</text>
</comment>
<organism evidence="2">
    <name type="scientific">mine drainage metagenome</name>
    <dbReference type="NCBI Taxonomy" id="410659"/>
    <lineage>
        <taxon>unclassified sequences</taxon>
        <taxon>metagenomes</taxon>
        <taxon>ecological metagenomes</taxon>
    </lineage>
</organism>
<reference evidence="2" key="1">
    <citation type="submission" date="2016-10" db="EMBL/GenBank/DDBJ databases">
        <title>Sequence of Gallionella enrichment culture.</title>
        <authorList>
            <person name="Poehlein A."/>
            <person name="Muehling M."/>
            <person name="Daniel R."/>
        </authorList>
    </citation>
    <scope>NUCLEOTIDE SEQUENCE</scope>
</reference>
<feature type="compositionally biased region" description="Polar residues" evidence="1">
    <location>
        <begin position="73"/>
        <end position="87"/>
    </location>
</feature>
<evidence type="ECO:0000313" key="2">
    <source>
        <dbReference type="EMBL" id="OIQ68813.1"/>
    </source>
</evidence>
<protein>
    <submittedName>
        <fullName evidence="2">Uncharacterized protein</fullName>
    </submittedName>
</protein>
<proteinExistence type="predicted"/>
<feature type="region of interest" description="Disordered" evidence="1">
    <location>
        <begin position="51"/>
        <end position="95"/>
    </location>
</feature>
<name>A0A1J5PYU3_9ZZZZ</name>
<gene>
    <name evidence="2" type="ORF">GALL_495910</name>
</gene>
<sequence length="136" mass="14922">MFDGLLRDVARAHVHRVQLLPLFEQAARGCRVIVVECVLDIGEVMAELPETEGEIQYDHIPGQRKHQAEMQRGQVNGQSDQSRQQHGNEPGGDAVVPLTGIEVARCKVREGLPQAIDGAAPAQGLELLDQEGEKNR</sequence>